<dbReference type="Gene3D" id="3.20.20.140">
    <property type="entry name" value="Metal-dependent hydrolases"/>
    <property type="match status" value="1"/>
</dbReference>
<dbReference type="PANTHER" id="PTHR39181">
    <property type="entry name" value="TYROSINE-PROTEIN PHOSPHATASE YWQE"/>
    <property type="match status" value="1"/>
</dbReference>
<dbReference type="SUPFAM" id="SSF89550">
    <property type="entry name" value="PHP domain-like"/>
    <property type="match status" value="1"/>
</dbReference>
<comment type="similarity">
    <text evidence="1 5">Belongs to the metallo-dependent hydrolases superfamily. CpsB/CapC family.</text>
</comment>
<evidence type="ECO:0000313" key="6">
    <source>
        <dbReference type="EMBL" id="ARK32464.1"/>
    </source>
</evidence>
<evidence type="ECO:0000313" key="7">
    <source>
        <dbReference type="Proteomes" id="UP000193006"/>
    </source>
</evidence>
<dbReference type="EC" id="3.1.3.48" evidence="5"/>
<dbReference type="Pfam" id="PF19567">
    <property type="entry name" value="CpsB_CapC"/>
    <property type="match status" value="1"/>
</dbReference>
<dbReference type="STRING" id="199441.BkAM31D_22805"/>
<dbReference type="PIRSF" id="PIRSF016557">
    <property type="entry name" value="Caps_synth_CpsB"/>
    <property type="match status" value="1"/>
</dbReference>
<dbReference type="RefSeq" id="WP_066157527.1">
    <property type="nucleotide sequence ID" value="NZ_CP020814.1"/>
</dbReference>
<keyword evidence="7" id="KW-1185">Reference proteome</keyword>
<dbReference type="GO" id="GO:0004725">
    <property type="term" value="F:protein tyrosine phosphatase activity"/>
    <property type="evidence" value="ECO:0007669"/>
    <property type="project" value="UniProtKB-UniRule"/>
</dbReference>
<dbReference type="InterPro" id="IPR016667">
    <property type="entry name" value="Caps_polysacc_synth_CpsB/CapC"/>
</dbReference>
<proteinExistence type="inferred from homology"/>
<accession>A0A1X9MIA0</accession>
<evidence type="ECO:0000256" key="4">
    <source>
        <dbReference type="ARBA" id="ARBA00051722"/>
    </source>
</evidence>
<organism evidence="6 7">
    <name type="scientific">Halalkalibacter krulwichiae</name>
    <dbReference type="NCBI Taxonomy" id="199441"/>
    <lineage>
        <taxon>Bacteria</taxon>
        <taxon>Bacillati</taxon>
        <taxon>Bacillota</taxon>
        <taxon>Bacilli</taxon>
        <taxon>Bacillales</taxon>
        <taxon>Bacillaceae</taxon>
        <taxon>Halalkalibacter</taxon>
    </lineage>
</organism>
<dbReference type="GO" id="GO:0030145">
    <property type="term" value="F:manganese ion binding"/>
    <property type="evidence" value="ECO:0007669"/>
    <property type="project" value="UniProtKB-UniRule"/>
</dbReference>
<sequence length="256" mass="28877">MIDIHCHILPGVDDGPRNLAESLELARAAEAEGITTIIATPHHKHPSFENDGPSVLQKVDELNQALKEAEIAINVLPSQEVRIHGDLLENLNSKDVLPMTKDHKYILVELPTNSIPHYTSRLLYDIQMTGCTPIIAHPERNKVFSEDPNKLFELVNTGVLTQITATSLAGHLGKKIKTLSEQLIEANLAHFIASDAHNITSRPFHMREAYRVLEEQFGLQMVYMFQENAELVVSGQHINLMPPERVKKRKKFFNLF</sequence>
<keyword evidence="2 5" id="KW-0378">Hydrolase</keyword>
<gene>
    <name evidence="6" type="primary">ywqE</name>
    <name evidence="6" type="ORF">BkAM31D_22805</name>
</gene>
<dbReference type="EMBL" id="CP020814">
    <property type="protein sequence ID" value="ARK32464.1"/>
    <property type="molecule type" value="Genomic_DNA"/>
</dbReference>
<dbReference type="InterPro" id="IPR016195">
    <property type="entry name" value="Pol/histidinol_Pase-like"/>
</dbReference>
<dbReference type="Proteomes" id="UP000193006">
    <property type="component" value="Chromosome"/>
</dbReference>
<evidence type="ECO:0000256" key="1">
    <source>
        <dbReference type="ARBA" id="ARBA00005750"/>
    </source>
</evidence>
<dbReference type="PANTHER" id="PTHR39181:SF1">
    <property type="entry name" value="TYROSINE-PROTEIN PHOSPHATASE YWQE"/>
    <property type="match status" value="1"/>
</dbReference>
<name>A0A1X9MIA0_9BACI</name>
<dbReference type="AlphaFoldDB" id="A0A1X9MIA0"/>
<protein>
    <recommendedName>
        <fullName evidence="5">Tyrosine-protein phosphatase</fullName>
        <ecNumber evidence="5">3.1.3.48</ecNumber>
    </recommendedName>
</protein>
<comment type="catalytic activity">
    <reaction evidence="4 5">
        <text>O-phospho-L-tyrosyl-[protein] + H2O = L-tyrosyl-[protein] + phosphate</text>
        <dbReference type="Rhea" id="RHEA:10684"/>
        <dbReference type="Rhea" id="RHEA-COMP:10136"/>
        <dbReference type="Rhea" id="RHEA-COMP:20101"/>
        <dbReference type="ChEBI" id="CHEBI:15377"/>
        <dbReference type="ChEBI" id="CHEBI:43474"/>
        <dbReference type="ChEBI" id="CHEBI:46858"/>
        <dbReference type="ChEBI" id="CHEBI:61978"/>
        <dbReference type="EC" id="3.1.3.48"/>
    </reaction>
</comment>
<evidence type="ECO:0000256" key="2">
    <source>
        <dbReference type="ARBA" id="ARBA00022801"/>
    </source>
</evidence>
<evidence type="ECO:0000256" key="3">
    <source>
        <dbReference type="ARBA" id="ARBA00022912"/>
    </source>
</evidence>
<dbReference type="KEGG" id="bkw:BkAM31D_22805"/>
<evidence type="ECO:0000256" key="5">
    <source>
        <dbReference type="PIRNR" id="PIRNR016557"/>
    </source>
</evidence>
<reference evidence="6 7" key="1">
    <citation type="submission" date="2017-04" db="EMBL/GenBank/DDBJ databases">
        <title>Bacillus krulwichiae AM31D Genome sequencing and assembly.</title>
        <authorList>
            <person name="Krulwich T.A."/>
            <person name="Anastor L."/>
            <person name="Ehrlich R."/>
            <person name="Ehrlich G.D."/>
            <person name="Janto B."/>
        </authorList>
    </citation>
    <scope>NUCLEOTIDE SEQUENCE [LARGE SCALE GENOMIC DNA]</scope>
    <source>
        <strain evidence="6 7">AM31D</strain>
    </source>
</reference>
<keyword evidence="3 5" id="KW-0904">Protein phosphatase</keyword>